<accession>A0AB34JJF5</accession>
<dbReference type="EMBL" id="JBGBPQ010000007">
    <property type="protein sequence ID" value="KAL1522195.1"/>
    <property type="molecule type" value="Genomic_DNA"/>
</dbReference>
<protein>
    <recommendedName>
        <fullName evidence="3">Peptide-O-fucosyltransferase 1</fullName>
    </recommendedName>
</protein>
<evidence type="ECO:0000313" key="2">
    <source>
        <dbReference type="Proteomes" id="UP001515480"/>
    </source>
</evidence>
<reference evidence="1 2" key="1">
    <citation type="journal article" date="2024" name="Science">
        <title>Giant polyketide synthase enzymes in the biosynthesis of giant marine polyether toxins.</title>
        <authorList>
            <person name="Fallon T.R."/>
            <person name="Shende V.V."/>
            <person name="Wierzbicki I.H."/>
            <person name="Pendleton A.L."/>
            <person name="Watervoot N.F."/>
            <person name="Auber R.P."/>
            <person name="Gonzalez D.J."/>
            <person name="Wisecaver J.H."/>
            <person name="Moore B.S."/>
        </authorList>
    </citation>
    <scope>NUCLEOTIDE SEQUENCE [LARGE SCALE GENOMIC DNA]</scope>
    <source>
        <strain evidence="1 2">12B1</strain>
    </source>
</reference>
<gene>
    <name evidence="1" type="ORF">AB1Y20_021833</name>
</gene>
<proteinExistence type="predicted"/>
<dbReference type="Proteomes" id="UP001515480">
    <property type="component" value="Unassembled WGS sequence"/>
</dbReference>
<dbReference type="AlphaFoldDB" id="A0AB34JJF5"/>
<organism evidence="1 2">
    <name type="scientific">Prymnesium parvum</name>
    <name type="common">Toxic golden alga</name>
    <dbReference type="NCBI Taxonomy" id="97485"/>
    <lineage>
        <taxon>Eukaryota</taxon>
        <taxon>Haptista</taxon>
        <taxon>Haptophyta</taxon>
        <taxon>Prymnesiophyceae</taxon>
        <taxon>Prymnesiales</taxon>
        <taxon>Prymnesiaceae</taxon>
        <taxon>Prymnesium</taxon>
    </lineage>
</organism>
<evidence type="ECO:0008006" key="3">
    <source>
        <dbReference type="Google" id="ProtNLM"/>
    </source>
</evidence>
<comment type="caution">
    <text evidence="1">The sequence shown here is derived from an EMBL/GenBank/DDBJ whole genome shotgun (WGS) entry which is preliminary data.</text>
</comment>
<keyword evidence="2" id="KW-1185">Reference proteome</keyword>
<sequence>MAPTDRVSVTARAITHLLLAAVVSPHSSVGRLGLLGLFLSTANAKCPRRCSVPGECRPPMCGPACCRYWERAHSLHAEEVEASSSILAAVRRRRNNSSCGNPSASSVSSRQLLLSRADDYPALTVLTNNSNYRVSDIIVHGGTRWRRDSIRVLTHPHYRDSALHEMLMHTSSVGGRPLALLPPRKLSAVMRTAARRDRALRGLLAPDGAGGIRLMASAKVRLRAFADIIRRRLDRRCCSAAPKGSVAVHLRLGDQLDAPTRRRNPFDPYGISESSRGFAALAQPIARYTCSPEGSFRLVVLVGVLNYSPHRKTFSFGMSNHSVLRSLAVAKNLQDALATCGVKYKWHTQANPDLDLCYFLTASYFVPSYGGFSGLVRQLRNDDNSSSAPQWSKCSDELYHCLHNAMTARTDGS</sequence>
<name>A0AB34JJF5_PRYPA</name>
<evidence type="ECO:0000313" key="1">
    <source>
        <dbReference type="EMBL" id="KAL1522195.1"/>
    </source>
</evidence>